<organism evidence="1">
    <name type="scientific">Culicoides sonorensis</name>
    <name type="common">Biting midge</name>
    <dbReference type="NCBI Taxonomy" id="179676"/>
    <lineage>
        <taxon>Eukaryota</taxon>
        <taxon>Metazoa</taxon>
        <taxon>Ecdysozoa</taxon>
        <taxon>Arthropoda</taxon>
        <taxon>Hexapoda</taxon>
        <taxon>Insecta</taxon>
        <taxon>Pterygota</taxon>
        <taxon>Neoptera</taxon>
        <taxon>Endopterygota</taxon>
        <taxon>Diptera</taxon>
        <taxon>Nematocera</taxon>
        <taxon>Chironomoidea</taxon>
        <taxon>Ceratopogonidae</taxon>
        <taxon>Ceratopogoninae</taxon>
        <taxon>Culicoides</taxon>
        <taxon>Monoculicoides</taxon>
    </lineage>
</organism>
<dbReference type="VEuPathDB" id="VectorBase:CSON014703"/>
<dbReference type="AlphaFoldDB" id="A0A336ME58"/>
<accession>A0A336ME58</accession>
<gene>
    <name evidence="1" type="primary">CSON014703</name>
</gene>
<name>A0A336ME58_CULSO</name>
<reference evidence="1" key="1">
    <citation type="submission" date="2018-07" db="EMBL/GenBank/DDBJ databases">
        <authorList>
            <person name="Quirk P.G."/>
            <person name="Krulwich T.A."/>
        </authorList>
    </citation>
    <scope>NUCLEOTIDE SEQUENCE</scope>
</reference>
<dbReference type="EMBL" id="UFQT01000850">
    <property type="protein sequence ID" value="SSX27641.1"/>
    <property type="molecule type" value="Genomic_DNA"/>
</dbReference>
<protein>
    <submittedName>
        <fullName evidence="1">CSON014703 protein</fullName>
    </submittedName>
</protein>
<sequence>MNIFEFKFPHLSHGISWHYQKLHTRFPCLNGTYQKSDFNGKLIILSEMDFAQLLLLSASLSLIKVKWNRNAKFSSIEIK</sequence>
<proteinExistence type="predicted"/>
<evidence type="ECO:0000313" key="1">
    <source>
        <dbReference type="EMBL" id="SSX27641.1"/>
    </source>
</evidence>